<dbReference type="AlphaFoldDB" id="A0A6N4UP46"/>
<dbReference type="GO" id="GO:1901135">
    <property type="term" value="P:carbohydrate derivative metabolic process"/>
    <property type="evidence" value="ECO:0007669"/>
    <property type="project" value="InterPro"/>
</dbReference>
<name>A0A6N4UP46_9MYCO</name>
<proteinExistence type="predicted"/>
<dbReference type="KEGG" id="malv:MALV_12930"/>
<feature type="compositionally biased region" description="Low complexity" evidence="1">
    <location>
        <begin position="1"/>
        <end position="16"/>
    </location>
</feature>
<dbReference type="RefSeq" id="WP_235682960.1">
    <property type="nucleotide sequence ID" value="NZ_AP022565.1"/>
</dbReference>
<accession>A0A6N4UP46</accession>
<protein>
    <recommendedName>
        <fullName evidence="4">Hydrogenase assembly protein HupF</fullName>
    </recommendedName>
</protein>
<gene>
    <name evidence="2" type="ORF">MALV_12930</name>
</gene>
<dbReference type="SUPFAM" id="SSF53697">
    <property type="entry name" value="SIS domain"/>
    <property type="match status" value="1"/>
</dbReference>
<evidence type="ECO:0000313" key="2">
    <source>
        <dbReference type="EMBL" id="BBX26168.1"/>
    </source>
</evidence>
<evidence type="ECO:0000256" key="1">
    <source>
        <dbReference type="SAM" id="MobiDB-lite"/>
    </source>
</evidence>
<reference evidence="2 3" key="1">
    <citation type="journal article" date="2019" name="Emerg. Microbes Infect.">
        <title>Comprehensive subspecies identification of 175 nontuberculous mycobacteria species based on 7547 genomic profiles.</title>
        <authorList>
            <person name="Matsumoto Y."/>
            <person name="Kinjo T."/>
            <person name="Motooka D."/>
            <person name="Nabeya D."/>
            <person name="Jung N."/>
            <person name="Uechi K."/>
            <person name="Horii T."/>
            <person name="Iida T."/>
            <person name="Fujita J."/>
            <person name="Nakamura S."/>
        </authorList>
    </citation>
    <scope>NUCLEOTIDE SEQUENCE [LARGE SCALE GENOMIC DNA]</scope>
    <source>
        <strain evidence="2 3">JCM 12272</strain>
    </source>
</reference>
<evidence type="ECO:0000313" key="3">
    <source>
        <dbReference type="Proteomes" id="UP000466906"/>
    </source>
</evidence>
<dbReference type="InterPro" id="IPR046348">
    <property type="entry name" value="SIS_dom_sf"/>
</dbReference>
<dbReference type="Proteomes" id="UP000466906">
    <property type="component" value="Chromosome"/>
</dbReference>
<dbReference type="EMBL" id="AP022565">
    <property type="protein sequence ID" value="BBX26168.1"/>
    <property type="molecule type" value="Genomic_DNA"/>
</dbReference>
<sequence>MSTTTPAVTTPTATGPPGAPFVDKDLAADLSTAALDVARKFHDGATLWVIAPQWEPHAHHVAVEFVHPVIVGKRALPSVALVEPDPVAQARVASQPGDLLLAVASADQPAAIDAMRRAAAWGVTTLWIGCGPRPPAGAAHHVLWVDSDDPMVPATGRFVLIYHLLWELTHVCFEHPGLLTPTPEDTAPGCVTCGDEGRLAEVLIAPTEADGRALVRSAAGEEWVDSAMLEHVTVNDLILIHAGTAIAMPPEGR</sequence>
<organism evidence="2 3">
    <name type="scientific">Mycolicibacterium alvei</name>
    <dbReference type="NCBI Taxonomy" id="67081"/>
    <lineage>
        <taxon>Bacteria</taxon>
        <taxon>Bacillati</taxon>
        <taxon>Actinomycetota</taxon>
        <taxon>Actinomycetes</taxon>
        <taxon>Mycobacteriales</taxon>
        <taxon>Mycobacteriaceae</taxon>
        <taxon>Mycolicibacterium</taxon>
    </lineage>
</organism>
<keyword evidence="3" id="KW-1185">Reference proteome</keyword>
<feature type="region of interest" description="Disordered" evidence="1">
    <location>
        <begin position="1"/>
        <end position="20"/>
    </location>
</feature>
<dbReference type="Gene3D" id="3.40.50.10490">
    <property type="entry name" value="Glucose-6-phosphate isomerase like protein, domain 1"/>
    <property type="match status" value="1"/>
</dbReference>
<evidence type="ECO:0008006" key="4">
    <source>
        <dbReference type="Google" id="ProtNLM"/>
    </source>
</evidence>
<dbReference type="GO" id="GO:0097367">
    <property type="term" value="F:carbohydrate derivative binding"/>
    <property type="evidence" value="ECO:0007669"/>
    <property type="project" value="InterPro"/>
</dbReference>